<dbReference type="Pfam" id="PF01453">
    <property type="entry name" value="B_lectin"/>
    <property type="match status" value="1"/>
</dbReference>
<evidence type="ECO:0000256" key="3">
    <source>
        <dbReference type="ARBA" id="ARBA00023180"/>
    </source>
</evidence>
<evidence type="ECO:0000313" key="6">
    <source>
        <dbReference type="EMBL" id="WJZ96239.1"/>
    </source>
</evidence>
<proteinExistence type="predicted"/>
<dbReference type="InterPro" id="IPR036426">
    <property type="entry name" value="Bulb-type_lectin_dom_sf"/>
</dbReference>
<evidence type="ECO:0000256" key="1">
    <source>
        <dbReference type="ARBA" id="ARBA00022729"/>
    </source>
</evidence>
<evidence type="ECO:0000259" key="5">
    <source>
        <dbReference type="PROSITE" id="PS50927"/>
    </source>
</evidence>
<gene>
    <name evidence="6" type="ORF">VitviT2T_014943</name>
</gene>
<keyword evidence="1 4" id="KW-0732">Signal</keyword>
<reference evidence="6 7" key="1">
    <citation type="journal article" date="2023" name="Hortic Res">
        <title>The complete reference genome for grapevine (Vitis vinifera L.) genetics and breeding.</title>
        <authorList>
            <person name="Shi X."/>
            <person name="Cao S."/>
            <person name="Wang X."/>
            <person name="Huang S."/>
            <person name="Wang Y."/>
            <person name="Liu Z."/>
            <person name="Liu W."/>
            <person name="Leng X."/>
            <person name="Peng Y."/>
            <person name="Wang N."/>
            <person name="Wang Y."/>
            <person name="Ma Z."/>
            <person name="Xu X."/>
            <person name="Zhang F."/>
            <person name="Xue H."/>
            <person name="Zhong H."/>
            <person name="Wang Y."/>
            <person name="Zhang K."/>
            <person name="Velt A."/>
            <person name="Avia K."/>
            <person name="Holtgrawe D."/>
            <person name="Grimplet J."/>
            <person name="Matus J.T."/>
            <person name="Ware D."/>
            <person name="Wu X."/>
            <person name="Wang H."/>
            <person name="Liu C."/>
            <person name="Fang Y."/>
            <person name="Rustenholz C."/>
            <person name="Cheng Z."/>
            <person name="Xiao H."/>
            <person name="Zhou Y."/>
        </authorList>
    </citation>
    <scope>NUCLEOTIDE SEQUENCE [LARGE SCALE GENOMIC DNA]</scope>
    <source>
        <strain evidence="7">cv. Pinot noir / PN40024</strain>
        <tissue evidence="6">Leaf</tissue>
    </source>
</reference>
<protein>
    <recommendedName>
        <fullName evidence="5">Bulb-type lectin domain-containing protein</fullName>
    </recommendedName>
</protein>
<organism evidence="6 7">
    <name type="scientific">Vitis vinifera</name>
    <name type="common">Grape</name>
    <dbReference type="NCBI Taxonomy" id="29760"/>
    <lineage>
        <taxon>Eukaryota</taxon>
        <taxon>Viridiplantae</taxon>
        <taxon>Streptophyta</taxon>
        <taxon>Embryophyta</taxon>
        <taxon>Tracheophyta</taxon>
        <taxon>Spermatophyta</taxon>
        <taxon>Magnoliopsida</taxon>
        <taxon>eudicotyledons</taxon>
        <taxon>Gunneridae</taxon>
        <taxon>Pentapetalae</taxon>
        <taxon>rosids</taxon>
        <taxon>Vitales</taxon>
        <taxon>Vitaceae</taxon>
        <taxon>Viteae</taxon>
        <taxon>Vitis</taxon>
    </lineage>
</organism>
<feature type="domain" description="Bulb-type lectin" evidence="5">
    <location>
        <begin position="28"/>
        <end position="108"/>
    </location>
</feature>
<keyword evidence="3" id="KW-0325">Glycoprotein</keyword>
<dbReference type="EMBL" id="CP126657">
    <property type="protein sequence ID" value="WJZ96239.1"/>
    <property type="molecule type" value="Genomic_DNA"/>
</dbReference>
<keyword evidence="2" id="KW-1015">Disulfide bond</keyword>
<keyword evidence="7" id="KW-1185">Reference proteome</keyword>
<dbReference type="PROSITE" id="PS50927">
    <property type="entry name" value="BULB_LECTIN"/>
    <property type="match status" value="1"/>
</dbReference>
<dbReference type="Gene3D" id="2.90.10.10">
    <property type="entry name" value="Bulb-type lectin domain"/>
    <property type="match status" value="1"/>
</dbReference>
<evidence type="ECO:0000256" key="2">
    <source>
        <dbReference type="ARBA" id="ARBA00023157"/>
    </source>
</evidence>
<evidence type="ECO:0000313" key="7">
    <source>
        <dbReference type="Proteomes" id="UP001227230"/>
    </source>
</evidence>
<feature type="chain" id="PRO_5045584246" description="Bulb-type lectin domain-containing protein" evidence="4">
    <location>
        <begin position="28"/>
        <end position="108"/>
    </location>
</feature>
<dbReference type="PANTHER" id="PTHR32444">
    <property type="entry name" value="BULB-TYPE LECTIN DOMAIN-CONTAINING PROTEIN"/>
    <property type="match status" value="1"/>
</dbReference>
<sequence>MGINSGTSVRALFLLVYYFWFEFCCSAADTITSTHFIKDSETIVSNGSLFKLGFFGSSNSTKRYGKTSVSSVVWVTNRDKPLNDTSRIVKISEDGNLQILNGEKEEVI</sequence>
<dbReference type="InterPro" id="IPR001480">
    <property type="entry name" value="Bulb-type_lectin_dom"/>
</dbReference>
<evidence type="ECO:0000256" key="4">
    <source>
        <dbReference type="SAM" id="SignalP"/>
    </source>
</evidence>
<accession>A0ABY9CMH6</accession>
<name>A0ABY9CMH6_VITVI</name>
<dbReference type="SUPFAM" id="SSF51110">
    <property type="entry name" value="alpha-D-mannose-specific plant lectins"/>
    <property type="match status" value="1"/>
</dbReference>
<dbReference type="PANTHER" id="PTHR32444:SF198">
    <property type="entry name" value="BULB-TYPE LECTIN DOMAIN-CONTAINING PROTEIN"/>
    <property type="match status" value="1"/>
</dbReference>
<feature type="signal peptide" evidence="4">
    <location>
        <begin position="1"/>
        <end position="27"/>
    </location>
</feature>
<dbReference type="Proteomes" id="UP001227230">
    <property type="component" value="Chromosome 10"/>
</dbReference>